<dbReference type="Proteomes" id="UP000095552">
    <property type="component" value="Unassembled WGS sequence"/>
</dbReference>
<dbReference type="InterPro" id="IPR027546">
    <property type="entry name" value="Sirtuin_class_III"/>
</dbReference>
<evidence type="ECO:0000256" key="2">
    <source>
        <dbReference type="ARBA" id="ARBA00023027"/>
    </source>
</evidence>
<dbReference type="PANTHER" id="PTHR11085:SF4">
    <property type="entry name" value="NAD-DEPENDENT PROTEIN DEACYLASE"/>
    <property type="match status" value="1"/>
</dbReference>
<dbReference type="InterPro" id="IPR026590">
    <property type="entry name" value="Ssirtuin_cat_dom"/>
</dbReference>
<feature type="binding site" evidence="3">
    <location>
        <position position="53"/>
    </location>
    <ligand>
        <name>substrate</name>
    </ligand>
</feature>
<gene>
    <name evidence="3" type="primary">cobB</name>
    <name evidence="6" type="ORF">BFP71_13210</name>
</gene>
<dbReference type="Pfam" id="PF02146">
    <property type="entry name" value="SIR2"/>
    <property type="match status" value="1"/>
</dbReference>
<comment type="caution">
    <text evidence="6">The sequence shown here is derived from an EMBL/GenBank/DDBJ whole genome shotgun (WGS) entry which is preliminary data.</text>
</comment>
<feature type="active site" description="Proton acceptor" evidence="3">
    <location>
        <position position="104"/>
    </location>
</feature>
<evidence type="ECO:0000256" key="3">
    <source>
        <dbReference type="HAMAP-Rule" id="MF_01121"/>
    </source>
</evidence>
<dbReference type="EMBL" id="MDGQ01000005">
    <property type="protein sequence ID" value="OEK04428.1"/>
    <property type="molecule type" value="Genomic_DNA"/>
</dbReference>
<dbReference type="InterPro" id="IPR029035">
    <property type="entry name" value="DHS-like_NAD/FAD-binding_dom"/>
</dbReference>
<keyword evidence="7" id="KW-1185">Reference proteome</keyword>
<dbReference type="CDD" id="cd01412">
    <property type="entry name" value="SIRT5_Af1_CobB"/>
    <property type="match status" value="1"/>
</dbReference>
<dbReference type="PANTHER" id="PTHR11085">
    <property type="entry name" value="NAD-DEPENDENT PROTEIN DEACYLASE SIRTUIN-5, MITOCHONDRIAL-RELATED"/>
    <property type="match status" value="1"/>
</dbReference>
<evidence type="ECO:0000256" key="4">
    <source>
        <dbReference type="PROSITE-ProRule" id="PRU00236"/>
    </source>
</evidence>
<sequence>MKKLVVLTGAGISAESGIKTFRDADGLWEGHDVMEVASPNGWFKNPGLVLEFYNQRRKQALSAKPNAAHFALAELQSMFDVQIITQNVDNLHEKAGSRNVHHLHGQLFQSRSTIDEELIYNMDDWPLNLGDLCEKGSQLRPNIVWFGEAVPMMELAIEITTQADIFLVVGTSLQVYPAAGLIDYAPDDSKKFLIDPKKPILPLSSQVHFIQKNATTGMQEFKELVLG</sequence>
<comment type="similarity">
    <text evidence="3">Belongs to the sirtuin family. Class III subfamily.</text>
</comment>
<dbReference type="GO" id="GO:0070403">
    <property type="term" value="F:NAD+ binding"/>
    <property type="evidence" value="ECO:0007669"/>
    <property type="project" value="UniProtKB-UniRule"/>
</dbReference>
<dbReference type="OrthoDB" id="9800582at2"/>
<accession>A0A1E5SZ69</accession>
<dbReference type="RefSeq" id="WP_069835933.1">
    <property type="nucleotide sequence ID" value="NZ_MDGQ01000005.1"/>
</dbReference>
<keyword evidence="1" id="KW-0808">Transferase</keyword>
<comment type="domain">
    <text evidence="3">2 residues (Tyr-53 and Arg-56) present in a large hydrophobic pocket are probably involved in substrate specificity. They are important for desuccinylation activity, but dispensable for deacetylation activity.</text>
</comment>
<evidence type="ECO:0000256" key="1">
    <source>
        <dbReference type="ARBA" id="ARBA00022679"/>
    </source>
</evidence>
<comment type="function">
    <text evidence="3">NAD-dependent lysine deacetylase and desuccinylase that specifically removes acetyl and succinyl groups on target proteins. Modulates the activities of several proteins which are inactive in their acylated form.</text>
</comment>
<dbReference type="InterPro" id="IPR050134">
    <property type="entry name" value="NAD-dep_sirtuin_deacylases"/>
</dbReference>
<feature type="binding site" evidence="3">
    <location>
        <position position="56"/>
    </location>
    <ligand>
        <name>substrate</name>
    </ligand>
</feature>
<feature type="binding site" evidence="3">
    <location>
        <position position="214"/>
    </location>
    <ligand>
        <name>NAD(+)</name>
        <dbReference type="ChEBI" id="CHEBI:57540"/>
    </ligand>
</feature>
<feature type="binding site" evidence="3">
    <location>
        <begin position="170"/>
        <end position="172"/>
    </location>
    <ligand>
        <name>NAD(+)</name>
        <dbReference type="ChEBI" id="CHEBI:57540"/>
    </ligand>
</feature>
<evidence type="ECO:0000313" key="6">
    <source>
        <dbReference type="EMBL" id="OEK04428.1"/>
    </source>
</evidence>
<name>A0A1E5SZ69_9BACT</name>
<keyword evidence="2 3" id="KW-0520">NAD</keyword>
<dbReference type="AlphaFoldDB" id="A0A1E5SZ69"/>
<evidence type="ECO:0000259" key="5">
    <source>
        <dbReference type="PROSITE" id="PS50305"/>
    </source>
</evidence>
<proteinExistence type="inferred from homology"/>
<evidence type="ECO:0000313" key="7">
    <source>
        <dbReference type="Proteomes" id="UP000095552"/>
    </source>
</evidence>
<keyword evidence="3" id="KW-0963">Cytoplasm</keyword>
<reference evidence="6 7" key="1">
    <citation type="submission" date="2016-08" db="EMBL/GenBank/DDBJ databases">
        <title>Draft genome of Fabibacter sp. strain SK-8.</title>
        <authorList>
            <person name="Wong S.-K."/>
            <person name="Hamasaki K."/>
            <person name="Yoshizawa S."/>
        </authorList>
    </citation>
    <scope>NUCLEOTIDE SEQUENCE [LARGE SCALE GENOMIC DNA]</scope>
    <source>
        <strain evidence="6 7">SK-8</strain>
    </source>
</reference>
<protein>
    <recommendedName>
        <fullName evidence="3">NAD-dependent protein deacylase</fullName>
        <ecNumber evidence="3">2.3.1.286</ecNumber>
    </recommendedName>
    <alternativeName>
        <fullName evidence="3">Regulatory protein SIR2 homolog</fullName>
    </alternativeName>
</protein>
<dbReference type="PROSITE" id="PS50305">
    <property type="entry name" value="SIRTUIN"/>
    <property type="match status" value="1"/>
</dbReference>
<dbReference type="Gene3D" id="3.30.1600.10">
    <property type="entry name" value="SIR2/SIRT2 'Small Domain"/>
    <property type="match status" value="1"/>
</dbReference>
<dbReference type="GO" id="GO:0017136">
    <property type="term" value="F:histone deacetylase activity, NAD-dependent"/>
    <property type="evidence" value="ECO:0007669"/>
    <property type="project" value="TreeGrafter"/>
</dbReference>
<dbReference type="InterPro" id="IPR003000">
    <property type="entry name" value="Sirtuin"/>
</dbReference>
<dbReference type="STRING" id="1563681.BFP71_13210"/>
<dbReference type="HAMAP" id="MF_01121">
    <property type="entry name" value="Sirtuin_ClassIII"/>
    <property type="match status" value="1"/>
</dbReference>
<feature type="binding site" evidence="3">
    <location>
        <begin position="9"/>
        <end position="28"/>
    </location>
    <ligand>
        <name>NAD(+)</name>
        <dbReference type="ChEBI" id="CHEBI:57540"/>
    </ligand>
</feature>
<dbReference type="Gene3D" id="3.40.50.1220">
    <property type="entry name" value="TPP-binding domain"/>
    <property type="match status" value="1"/>
</dbReference>
<dbReference type="GO" id="GO:0036055">
    <property type="term" value="F:protein-succinyllysine desuccinylase activity"/>
    <property type="evidence" value="ECO:0007669"/>
    <property type="project" value="UniProtKB-UniRule"/>
</dbReference>
<dbReference type="GO" id="GO:0005737">
    <property type="term" value="C:cytoplasm"/>
    <property type="evidence" value="ECO:0007669"/>
    <property type="project" value="UniProtKB-SubCell"/>
</dbReference>
<comment type="catalytic activity">
    <reaction evidence="3">
        <text>N(6)-succinyl-L-lysyl-[protein] + NAD(+) + H2O = 2''-O-succinyl-ADP-D-ribose + nicotinamide + L-lysyl-[protein]</text>
        <dbReference type="Rhea" id="RHEA:47668"/>
        <dbReference type="Rhea" id="RHEA-COMP:9752"/>
        <dbReference type="Rhea" id="RHEA-COMP:11877"/>
        <dbReference type="ChEBI" id="CHEBI:15377"/>
        <dbReference type="ChEBI" id="CHEBI:17154"/>
        <dbReference type="ChEBI" id="CHEBI:29969"/>
        <dbReference type="ChEBI" id="CHEBI:57540"/>
        <dbReference type="ChEBI" id="CHEBI:87830"/>
        <dbReference type="ChEBI" id="CHEBI:87832"/>
    </reaction>
</comment>
<dbReference type="GO" id="GO:0036054">
    <property type="term" value="F:protein-malonyllysine demalonylase activity"/>
    <property type="evidence" value="ECO:0007669"/>
    <property type="project" value="InterPro"/>
</dbReference>
<feature type="domain" description="Deacetylase sirtuin-type" evidence="5">
    <location>
        <begin position="1"/>
        <end position="227"/>
    </location>
</feature>
<dbReference type="EC" id="2.3.1.286" evidence="3"/>
<comment type="catalytic activity">
    <reaction evidence="3">
        <text>N(6)-acetyl-L-lysyl-[protein] + NAD(+) + H2O = 2''-O-acetyl-ADP-D-ribose + nicotinamide + L-lysyl-[protein]</text>
        <dbReference type="Rhea" id="RHEA:43636"/>
        <dbReference type="Rhea" id="RHEA-COMP:9752"/>
        <dbReference type="Rhea" id="RHEA-COMP:10731"/>
        <dbReference type="ChEBI" id="CHEBI:15377"/>
        <dbReference type="ChEBI" id="CHEBI:17154"/>
        <dbReference type="ChEBI" id="CHEBI:29969"/>
        <dbReference type="ChEBI" id="CHEBI:57540"/>
        <dbReference type="ChEBI" id="CHEBI:61930"/>
        <dbReference type="ChEBI" id="CHEBI:83767"/>
        <dbReference type="EC" id="2.3.1.286"/>
    </reaction>
</comment>
<comment type="caution">
    <text evidence="3 4">Lacks conserved residue(s) required for the propagation of feature annotation.</text>
</comment>
<dbReference type="InterPro" id="IPR026591">
    <property type="entry name" value="Sirtuin_cat_small_dom_sf"/>
</dbReference>
<comment type="subcellular location">
    <subcellularLocation>
        <location evidence="3">Cytoplasm</location>
    </subcellularLocation>
</comment>
<dbReference type="SUPFAM" id="SSF52467">
    <property type="entry name" value="DHS-like NAD/FAD-binding domain"/>
    <property type="match status" value="1"/>
</dbReference>
<organism evidence="6 7">
    <name type="scientific">Roseivirga misakiensis</name>
    <dbReference type="NCBI Taxonomy" id="1563681"/>
    <lineage>
        <taxon>Bacteria</taxon>
        <taxon>Pseudomonadati</taxon>
        <taxon>Bacteroidota</taxon>
        <taxon>Cytophagia</taxon>
        <taxon>Cytophagales</taxon>
        <taxon>Roseivirgaceae</taxon>
        <taxon>Roseivirga</taxon>
    </lineage>
</organism>
<feature type="binding site" evidence="3">
    <location>
        <begin position="86"/>
        <end position="89"/>
    </location>
    <ligand>
        <name>NAD(+)</name>
        <dbReference type="ChEBI" id="CHEBI:57540"/>
    </ligand>
</feature>